<dbReference type="Pfam" id="PF02517">
    <property type="entry name" value="Rce1-like"/>
    <property type="match status" value="1"/>
</dbReference>
<sequence length="245" mass="26285">MHRPASSENGSTSSGGARAEPVYGDRFAAALRGFGPAGIAAVLLIVLSGNVFVGTVVVPLGAVLVLLWARWSRTAWHEIGYVRPKSWIGGLVIGIVLGVVLKLMMKAVVMPLLGADPINHAYHHLVGNWAMLPAAVWAMIVAGFAEETVFRGYLFERLGKLLGSNLVARIAIVVITSAWFGLSHYADQGLSGVEQGFIVGLTFGTVFAATGRIWMLMCAHTAFDLTALAIIFLDLETEVARFFFE</sequence>
<feature type="transmembrane region" description="Helical" evidence="1">
    <location>
        <begin position="39"/>
        <end position="67"/>
    </location>
</feature>
<keyword evidence="1" id="KW-0812">Transmembrane</keyword>
<feature type="transmembrane region" description="Helical" evidence="1">
    <location>
        <begin position="166"/>
        <end position="185"/>
    </location>
</feature>
<keyword evidence="3" id="KW-0645">Protease</keyword>
<keyword evidence="4" id="KW-1185">Reference proteome</keyword>
<comment type="caution">
    <text evidence="3">The sequence shown here is derived from an EMBL/GenBank/DDBJ whole genome shotgun (WGS) entry which is preliminary data.</text>
</comment>
<keyword evidence="1" id="KW-1133">Transmembrane helix</keyword>
<proteinExistence type="predicted"/>
<keyword evidence="3" id="KW-0378">Hydrolase</keyword>
<feature type="transmembrane region" description="Helical" evidence="1">
    <location>
        <begin position="197"/>
        <end position="215"/>
    </location>
</feature>
<accession>A0ABU1VMQ8</accession>
<organism evidence="3 4">
    <name type="scientific">Agrilutibacter niabensis</name>
    <dbReference type="NCBI Taxonomy" id="380628"/>
    <lineage>
        <taxon>Bacteria</taxon>
        <taxon>Pseudomonadati</taxon>
        <taxon>Pseudomonadota</taxon>
        <taxon>Gammaproteobacteria</taxon>
        <taxon>Lysobacterales</taxon>
        <taxon>Lysobacteraceae</taxon>
        <taxon>Agrilutibacter</taxon>
    </lineage>
</organism>
<dbReference type="RefSeq" id="WP_310052650.1">
    <property type="nucleotide sequence ID" value="NZ_JAVDVW010000001.1"/>
</dbReference>
<name>A0ABU1VMQ8_9GAMM</name>
<dbReference type="GO" id="GO:0008233">
    <property type="term" value="F:peptidase activity"/>
    <property type="evidence" value="ECO:0007669"/>
    <property type="project" value="UniProtKB-KW"/>
</dbReference>
<keyword evidence="1" id="KW-0472">Membrane</keyword>
<evidence type="ECO:0000256" key="1">
    <source>
        <dbReference type="SAM" id="Phobius"/>
    </source>
</evidence>
<feature type="transmembrane region" description="Helical" evidence="1">
    <location>
        <begin position="125"/>
        <end position="145"/>
    </location>
</feature>
<dbReference type="InterPro" id="IPR003675">
    <property type="entry name" value="Rce1/LyrA-like_dom"/>
</dbReference>
<evidence type="ECO:0000313" key="4">
    <source>
        <dbReference type="Proteomes" id="UP001267878"/>
    </source>
</evidence>
<evidence type="ECO:0000259" key="2">
    <source>
        <dbReference type="Pfam" id="PF02517"/>
    </source>
</evidence>
<feature type="transmembrane region" description="Helical" evidence="1">
    <location>
        <begin position="87"/>
        <end position="105"/>
    </location>
</feature>
<dbReference type="GO" id="GO:0006508">
    <property type="term" value="P:proteolysis"/>
    <property type="evidence" value="ECO:0007669"/>
    <property type="project" value="UniProtKB-KW"/>
</dbReference>
<reference evidence="3 4" key="1">
    <citation type="submission" date="2023-07" db="EMBL/GenBank/DDBJ databases">
        <title>Sorghum-associated microbial communities from plants grown in Nebraska, USA.</title>
        <authorList>
            <person name="Schachtman D."/>
        </authorList>
    </citation>
    <scope>NUCLEOTIDE SEQUENCE [LARGE SCALE GENOMIC DNA]</scope>
    <source>
        <strain evidence="3 4">BE187</strain>
    </source>
</reference>
<evidence type="ECO:0000313" key="3">
    <source>
        <dbReference type="EMBL" id="MDR7098625.1"/>
    </source>
</evidence>
<gene>
    <name evidence="3" type="ORF">J2X04_000972</name>
</gene>
<dbReference type="EMBL" id="JAVDVW010000001">
    <property type="protein sequence ID" value="MDR7098625.1"/>
    <property type="molecule type" value="Genomic_DNA"/>
</dbReference>
<feature type="domain" description="CAAX prenyl protease 2/Lysostaphin resistance protein A-like" evidence="2">
    <location>
        <begin position="130"/>
        <end position="225"/>
    </location>
</feature>
<dbReference type="Proteomes" id="UP001267878">
    <property type="component" value="Unassembled WGS sequence"/>
</dbReference>
<protein>
    <submittedName>
        <fullName evidence="3">Membrane protease YdiL (CAAX protease family)</fullName>
    </submittedName>
</protein>